<dbReference type="Gene3D" id="3.30.9.10">
    <property type="entry name" value="D-Amino Acid Oxidase, subunit A, domain 2"/>
    <property type="match status" value="1"/>
</dbReference>
<dbReference type="Pfam" id="PF01266">
    <property type="entry name" value="DAO"/>
    <property type="match status" value="1"/>
</dbReference>
<protein>
    <submittedName>
        <fullName evidence="3">FAD-dependent oxidoreductase</fullName>
    </submittedName>
</protein>
<name>A0A2A2TGG6_9CYAN</name>
<sequence length="369" mass="39969">MQIAIIGCGIVGAAIAYELSQFEGLQVTVIDQKPPAQASTGAALGVLMGIISHKVKGKAWRMRETSIATYEEWIPKLEAVSGRKIPCNRQGILSLCLDGDDLSIWENLAKVRHSQGWQLEVWDRSQLKQVCPQLNIEKFIGAVYSPQDRQIDPTTLTLALVDAAILNGVNFKFGVEVSGLIPSPSEGEKIEIETSDGKITADRVIIAAGLGSTALTSQLQQKVDIRPVLGQAIHFHVGHALGNQEFQPMLTGNDVHIVPCGAGIIPTTDYWVGATVEFPNAEGNSLPPDAELLETIKQQAISYCPELANATITRTWSGFRPRPENRPAPIIEKLPGFSHILLATAHYRNGVLLAPATAIAIREMILNNP</sequence>
<dbReference type="InterPro" id="IPR036188">
    <property type="entry name" value="FAD/NAD-bd_sf"/>
</dbReference>
<dbReference type="GO" id="GO:0005737">
    <property type="term" value="C:cytoplasm"/>
    <property type="evidence" value="ECO:0007669"/>
    <property type="project" value="TreeGrafter"/>
</dbReference>
<dbReference type="Proteomes" id="UP000218238">
    <property type="component" value="Unassembled WGS sequence"/>
</dbReference>
<gene>
    <name evidence="3" type="ORF">CK510_18900</name>
</gene>
<dbReference type="EMBL" id="NTFS01000230">
    <property type="protein sequence ID" value="PAX52519.1"/>
    <property type="molecule type" value="Genomic_DNA"/>
</dbReference>
<keyword evidence="4" id="KW-1185">Reference proteome</keyword>
<evidence type="ECO:0000259" key="2">
    <source>
        <dbReference type="Pfam" id="PF01266"/>
    </source>
</evidence>
<dbReference type="GO" id="GO:0016491">
    <property type="term" value="F:oxidoreductase activity"/>
    <property type="evidence" value="ECO:0007669"/>
    <property type="project" value="UniProtKB-KW"/>
</dbReference>
<dbReference type="SUPFAM" id="SSF54373">
    <property type="entry name" value="FAD-linked reductases, C-terminal domain"/>
    <property type="match status" value="1"/>
</dbReference>
<dbReference type="Gene3D" id="3.50.50.60">
    <property type="entry name" value="FAD/NAD(P)-binding domain"/>
    <property type="match status" value="1"/>
</dbReference>
<dbReference type="AlphaFoldDB" id="A0A2A2TGG6"/>
<dbReference type="PANTHER" id="PTHR13847:SF289">
    <property type="entry name" value="GLYCINE OXIDASE"/>
    <property type="match status" value="1"/>
</dbReference>
<dbReference type="SUPFAM" id="SSF51905">
    <property type="entry name" value="FAD/NAD(P)-binding domain"/>
    <property type="match status" value="1"/>
</dbReference>
<accession>A0A2A2TGG6</accession>
<comment type="caution">
    <text evidence="3">The sequence shown here is derived from an EMBL/GenBank/DDBJ whole genome shotgun (WGS) entry which is preliminary data.</text>
</comment>
<proteinExistence type="predicted"/>
<dbReference type="RefSeq" id="WP_095723176.1">
    <property type="nucleotide sequence ID" value="NZ_NTFS01000230.1"/>
</dbReference>
<organism evidence="3 4">
    <name type="scientific">Brunnivagina elsteri CCALA 953</name>
    <dbReference type="NCBI Taxonomy" id="987040"/>
    <lineage>
        <taxon>Bacteria</taxon>
        <taxon>Bacillati</taxon>
        <taxon>Cyanobacteriota</taxon>
        <taxon>Cyanophyceae</taxon>
        <taxon>Nostocales</taxon>
        <taxon>Calotrichaceae</taxon>
        <taxon>Brunnivagina</taxon>
    </lineage>
</organism>
<evidence type="ECO:0000313" key="3">
    <source>
        <dbReference type="EMBL" id="PAX52519.1"/>
    </source>
</evidence>
<dbReference type="OrthoDB" id="9805935at2"/>
<evidence type="ECO:0000313" key="4">
    <source>
        <dbReference type="Proteomes" id="UP000218238"/>
    </source>
</evidence>
<dbReference type="PANTHER" id="PTHR13847">
    <property type="entry name" value="SARCOSINE DEHYDROGENASE-RELATED"/>
    <property type="match status" value="1"/>
</dbReference>
<feature type="domain" description="FAD dependent oxidoreductase" evidence="2">
    <location>
        <begin position="3"/>
        <end position="363"/>
    </location>
</feature>
<dbReference type="InterPro" id="IPR006076">
    <property type="entry name" value="FAD-dep_OxRdtase"/>
</dbReference>
<reference evidence="3 4" key="1">
    <citation type="submission" date="2017-08" db="EMBL/GenBank/DDBJ databases">
        <title>Draft genome sequence of filamentous cyanobacterium Calothrix elsteri CCALA 953.</title>
        <authorList>
            <person name="Gagunashvili A.N."/>
            <person name="Elster J."/>
            <person name="Andresson O.S."/>
        </authorList>
    </citation>
    <scope>NUCLEOTIDE SEQUENCE [LARGE SCALE GENOMIC DNA]</scope>
    <source>
        <strain evidence="3 4">CCALA 953</strain>
    </source>
</reference>
<keyword evidence="1" id="KW-0560">Oxidoreductase</keyword>
<evidence type="ECO:0000256" key="1">
    <source>
        <dbReference type="ARBA" id="ARBA00023002"/>
    </source>
</evidence>